<reference evidence="1 2" key="1">
    <citation type="submission" date="2020-02" db="EMBL/GenBank/DDBJ databases">
        <title>A chromosome-scale genome assembly of the black bullhead catfish (Ameiurus melas).</title>
        <authorList>
            <person name="Wen M."/>
            <person name="Zham M."/>
            <person name="Cabau C."/>
            <person name="Klopp C."/>
            <person name="Donnadieu C."/>
            <person name="Roques C."/>
            <person name="Bouchez O."/>
            <person name="Lampietro C."/>
            <person name="Jouanno E."/>
            <person name="Herpin A."/>
            <person name="Louis A."/>
            <person name="Berthelot C."/>
            <person name="Parey E."/>
            <person name="Roest-Crollius H."/>
            <person name="Braasch I."/>
            <person name="Postlethwait J."/>
            <person name="Robinson-Rechavi M."/>
            <person name="Echchiki A."/>
            <person name="Begum T."/>
            <person name="Montfort J."/>
            <person name="Schartl M."/>
            <person name="Bobe J."/>
            <person name="Guiguen Y."/>
        </authorList>
    </citation>
    <scope>NUCLEOTIDE SEQUENCE [LARGE SCALE GENOMIC DNA]</scope>
    <source>
        <strain evidence="1">M_S1</strain>
        <tissue evidence="1">Blood</tissue>
    </source>
</reference>
<comment type="caution">
    <text evidence="1">The sequence shown here is derived from an EMBL/GenBank/DDBJ whole genome shotgun (WGS) entry which is preliminary data.</text>
</comment>
<organism evidence="1 2">
    <name type="scientific">Ameiurus melas</name>
    <name type="common">Black bullhead</name>
    <name type="synonym">Silurus melas</name>
    <dbReference type="NCBI Taxonomy" id="219545"/>
    <lineage>
        <taxon>Eukaryota</taxon>
        <taxon>Metazoa</taxon>
        <taxon>Chordata</taxon>
        <taxon>Craniata</taxon>
        <taxon>Vertebrata</taxon>
        <taxon>Euteleostomi</taxon>
        <taxon>Actinopterygii</taxon>
        <taxon>Neopterygii</taxon>
        <taxon>Teleostei</taxon>
        <taxon>Ostariophysi</taxon>
        <taxon>Siluriformes</taxon>
        <taxon>Ictaluridae</taxon>
        <taxon>Ameiurus</taxon>
    </lineage>
</organism>
<dbReference type="AlphaFoldDB" id="A0A7J6AJW7"/>
<evidence type="ECO:0000313" key="2">
    <source>
        <dbReference type="Proteomes" id="UP000593565"/>
    </source>
</evidence>
<name>A0A7J6AJW7_AMEME</name>
<dbReference type="EMBL" id="JAAGNN010000012">
    <property type="protein sequence ID" value="KAF4082377.1"/>
    <property type="molecule type" value="Genomic_DNA"/>
</dbReference>
<sequence>MVRFGTEPDPRQTEGSLLEESVCCRADVDCDLQDWPLNPDGLSESALRSSRWWKLGLKQDKKKVLTKSPVLCSARAARAIRQSCFLLQN</sequence>
<protein>
    <submittedName>
        <fullName evidence="1">Uncharacterized protein</fullName>
    </submittedName>
</protein>
<gene>
    <name evidence="1" type="ORF">AMELA_G00150940</name>
</gene>
<dbReference type="Proteomes" id="UP000593565">
    <property type="component" value="Unassembled WGS sequence"/>
</dbReference>
<evidence type="ECO:0000313" key="1">
    <source>
        <dbReference type="EMBL" id="KAF4082377.1"/>
    </source>
</evidence>
<proteinExistence type="predicted"/>
<keyword evidence="2" id="KW-1185">Reference proteome</keyword>
<accession>A0A7J6AJW7</accession>